<name>S3CI52_GLAL2</name>
<dbReference type="KEGG" id="glz:GLAREA_01442"/>
<evidence type="ECO:0000313" key="6">
    <source>
        <dbReference type="Proteomes" id="UP000016922"/>
    </source>
</evidence>
<dbReference type="STRING" id="1116229.S3CI52"/>
<dbReference type="OrthoDB" id="128536at2759"/>
<dbReference type="PANTHER" id="PTHR14742:SF0">
    <property type="entry name" value="RIBONUCLEASE P PROTEIN SUBUNIT P21"/>
    <property type="match status" value="1"/>
</dbReference>
<dbReference type="GO" id="GO:0005655">
    <property type="term" value="C:nucleolar ribonuclease P complex"/>
    <property type="evidence" value="ECO:0007669"/>
    <property type="project" value="TreeGrafter"/>
</dbReference>
<evidence type="ECO:0000256" key="3">
    <source>
        <dbReference type="ARBA" id="ARBA00022833"/>
    </source>
</evidence>
<organism evidence="5 6">
    <name type="scientific">Glarea lozoyensis (strain ATCC 20868 / MF5171)</name>
    <dbReference type="NCBI Taxonomy" id="1116229"/>
    <lineage>
        <taxon>Eukaryota</taxon>
        <taxon>Fungi</taxon>
        <taxon>Dikarya</taxon>
        <taxon>Ascomycota</taxon>
        <taxon>Pezizomycotina</taxon>
        <taxon>Leotiomycetes</taxon>
        <taxon>Helotiales</taxon>
        <taxon>Helotiaceae</taxon>
        <taxon>Glarea</taxon>
    </lineage>
</organism>
<gene>
    <name evidence="5" type="ORF">GLAREA_01442</name>
</gene>
<evidence type="ECO:0000313" key="5">
    <source>
        <dbReference type="EMBL" id="EPE25530.1"/>
    </source>
</evidence>
<dbReference type="GeneID" id="19460500"/>
<dbReference type="Proteomes" id="UP000016922">
    <property type="component" value="Unassembled WGS sequence"/>
</dbReference>
<dbReference type="Pfam" id="PF04032">
    <property type="entry name" value="Rpr2"/>
    <property type="match status" value="1"/>
</dbReference>
<keyword evidence="6" id="KW-1185">Reference proteome</keyword>
<keyword evidence="3" id="KW-0862">Zinc</keyword>
<protein>
    <submittedName>
        <fullName evidence="5">RNAse P Rpr2/Rpp21/SNM1 subunit-containing protein</fullName>
    </submittedName>
</protein>
<dbReference type="RefSeq" id="XP_008086849.1">
    <property type="nucleotide sequence ID" value="XM_008088658.1"/>
</dbReference>
<dbReference type="InterPro" id="IPR007175">
    <property type="entry name" value="Rpr2/Snm1/Rpp21"/>
</dbReference>
<evidence type="ECO:0000256" key="2">
    <source>
        <dbReference type="ARBA" id="ARBA00022723"/>
    </source>
</evidence>
<dbReference type="Gene3D" id="6.20.50.20">
    <property type="match status" value="1"/>
</dbReference>
<keyword evidence="1" id="KW-0819">tRNA processing</keyword>
<sequence length="179" mass="19627">MAKGKATTVPNKILHTRISYLYQAASYLATQQQHSKTSQDKQQFGGNGCSYVPAVNLLVGDLKAVSLKAQIRMSPAMKQSMCKSCNSILIDGSTCSSEVENKSKGGKKPWADVLVRRVARDFGHGLPSYRQFCLFSLTPGQEIGEIPSILMGLEQKKGEGLPLWPTEMDTETVDWLEGD</sequence>
<proteinExistence type="inferred from homology"/>
<accession>S3CI52</accession>
<reference evidence="5 6" key="1">
    <citation type="journal article" date="2013" name="BMC Genomics">
        <title>Genomics-driven discovery of the pneumocandin biosynthetic gene cluster in the fungus Glarea lozoyensis.</title>
        <authorList>
            <person name="Chen L."/>
            <person name="Yue Q."/>
            <person name="Zhang X."/>
            <person name="Xiang M."/>
            <person name="Wang C."/>
            <person name="Li S."/>
            <person name="Che Y."/>
            <person name="Ortiz-Lopez F.J."/>
            <person name="Bills G.F."/>
            <person name="Liu X."/>
            <person name="An Z."/>
        </authorList>
    </citation>
    <scope>NUCLEOTIDE SEQUENCE [LARGE SCALE GENOMIC DNA]</scope>
    <source>
        <strain evidence="6">ATCC 20868 / MF5171</strain>
    </source>
</reference>
<evidence type="ECO:0000256" key="4">
    <source>
        <dbReference type="ARBA" id="ARBA00038402"/>
    </source>
</evidence>
<dbReference type="GO" id="GO:0008033">
    <property type="term" value="P:tRNA processing"/>
    <property type="evidence" value="ECO:0007669"/>
    <property type="project" value="UniProtKB-KW"/>
</dbReference>
<evidence type="ECO:0000256" key="1">
    <source>
        <dbReference type="ARBA" id="ARBA00022694"/>
    </source>
</evidence>
<comment type="similarity">
    <text evidence="4">Belongs to the eukaryotic/archaeal RNase P protein component 4 family.</text>
</comment>
<dbReference type="AlphaFoldDB" id="S3CI52"/>
<dbReference type="PANTHER" id="PTHR14742">
    <property type="entry name" value="RIBONUCLEASE P SUBUNIT P21"/>
    <property type="match status" value="1"/>
</dbReference>
<dbReference type="HOGENOM" id="CLU_1503584_0_0_1"/>
<keyword evidence="2" id="KW-0479">Metal-binding</keyword>
<dbReference type="EMBL" id="KE145371">
    <property type="protein sequence ID" value="EPE25530.1"/>
    <property type="molecule type" value="Genomic_DNA"/>
</dbReference>
<dbReference type="GO" id="GO:0046872">
    <property type="term" value="F:metal ion binding"/>
    <property type="evidence" value="ECO:0007669"/>
    <property type="project" value="UniProtKB-KW"/>
</dbReference>